<reference evidence="4 5" key="1">
    <citation type="submission" date="2016-08" db="EMBL/GenBank/DDBJ databases">
        <title>A Parts List for Fungal Cellulosomes Revealed by Comparative Genomics.</title>
        <authorList>
            <consortium name="DOE Joint Genome Institute"/>
            <person name="Haitjema C.H."/>
            <person name="Gilmore S.P."/>
            <person name="Henske J.K."/>
            <person name="Solomon K.V."/>
            <person name="De Groot R."/>
            <person name="Kuo A."/>
            <person name="Mondo S.J."/>
            <person name="Salamov A.A."/>
            <person name="Labutti K."/>
            <person name="Zhao Z."/>
            <person name="Chiniquy J."/>
            <person name="Barry K."/>
            <person name="Brewer H.M."/>
            <person name="Purvine S.O."/>
            <person name="Wright A.T."/>
            <person name="Boxma B."/>
            <person name="Van Alen T."/>
            <person name="Hackstein J.H."/>
            <person name="Baker S.E."/>
            <person name="Grigoriev I.V."/>
            <person name="O'Malley M.A."/>
        </authorList>
    </citation>
    <scope>NUCLEOTIDE SEQUENCE [LARGE SCALE GENOMIC DNA]</scope>
    <source>
        <strain evidence="4 5">G1</strain>
    </source>
</reference>
<evidence type="ECO:0000313" key="4">
    <source>
        <dbReference type="EMBL" id="ORY87346.1"/>
    </source>
</evidence>
<dbReference type="STRING" id="1754190.A0A1Y2FVY1"/>
<dbReference type="PRINTS" id="PR02028">
    <property type="entry name" value="CMYCBINDINGP"/>
</dbReference>
<dbReference type="EMBL" id="MCOG01000001">
    <property type="protein sequence ID" value="ORY87346.1"/>
    <property type="molecule type" value="Genomic_DNA"/>
</dbReference>
<dbReference type="PANTHER" id="PTHR13168:SF0">
    <property type="entry name" value="C-MYC-BINDING PROTEIN"/>
    <property type="match status" value="1"/>
</dbReference>
<evidence type="ECO:0000256" key="3">
    <source>
        <dbReference type="ARBA" id="ARBA00023242"/>
    </source>
</evidence>
<dbReference type="InterPro" id="IPR026060">
    <property type="entry name" value="AMY1"/>
</dbReference>
<evidence type="ECO:0000313" key="5">
    <source>
        <dbReference type="Proteomes" id="UP000193920"/>
    </source>
</evidence>
<comment type="subcellular location">
    <subcellularLocation>
        <location evidence="1">Nucleus</location>
    </subcellularLocation>
</comment>
<organism evidence="4 5">
    <name type="scientific">Neocallimastix californiae</name>
    <dbReference type="NCBI Taxonomy" id="1754190"/>
    <lineage>
        <taxon>Eukaryota</taxon>
        <taxon>Fungi</taxon>
        <taxon>Fungi incertae sedis</taxon>
        <taxon>Chytridiomycota</taxon>
        <taxon>Chytridiomycota incertae sedis</taxon>
        <taxon>Neocallimastigomycetes</taxon>
        <taxon>Neocallimastigales</taxon>
        <taxon>Neocallimastigaceae</taxon>
        <taxon>Neocallimastix</taxon>
    </lineage>
</organism>
<proteinExistence type="inferred from homology"/>
<keyword evidence="5" id="KW-1185">Reference proteome</keyword>
<sequence>MDQTKEAFRKYLENNGIIDALTKVLVGLYEESEKPENPLDFIKQFLGGPSEIDIEALKAENDELRRKVEELEAEL</sequence>
<evidence type="ECO:0000256" key="2">
    <source>
        <dbReference type="ARBA" id="ARBA00009389"/>
    </source>
</evidence>
<comment type="caution">
    <text evidence="4">The sequence shown here is derived from an EMBL/GenBank/DDBJ whole genome shotgun (WGS) entry which is preliminary data.</text>
</comment>
<gene>
    <name evidence="4" type="ORF">LY90DRAFT_340077</name>
</gene>
<dbReference type="OrthoDB" id="524165at2759"/>
<dbReference type="AlphaFoldDB" id="A0A1Y2FVY1"/>
<dbReference type="GO" id="GO:0005634">
    <property type="term" value="C:nucleus"/>
    <property type="evidence" value="ECO:0007669"/>
    <property type="project" value="UniProtKB-SubCell"/>
</dbReference>
<dbReference type="CDD" id="cd21937">
    <property type="entry name" value="ZIP_MycBP-like"/>
    <property type="match status" value="1"/>
</dbReference>
<dbReference type="Gene3D" id="6.10.250.1060">
    <property type="match status" value="1"/>
</dbReference>
<keyword evidence="3" id="KW-0539">Nucleus</keyword>
<name>A0A1Y2FVY1_9FUNG</name>
<evidence type="ECO:0008006" key="6">
    <source>
        <dbReference type="Google" id="ProtNLM"/>
    </source>
</evidence>
<feature type="non-terminal residue" evidence="4">
    <location>
        <position position="75"/>
    </location>
</feature>
<comment type="similarity">
    <text evidence="2">Belongs to the AMY1 family.</text>
</comment>
<dbReference type="PANTHER" id="PTHR13168">
    <property type="entry name" value="ASSOCIATE OF C-MYC AMY-1"/>
    <property type="match status" value="1"/>
</dbReference>
<dbReference type="Proteomes" id="UP000193920">
    <property type="component" value="Unassembled WGS sequence"/>
</dbReference>
<dbReference type="GO" id="GO:0003713">
    <property type="term" value="F:transcription coactivator activity"/>
    <property type="evidence" value="ECO:0007669"/>
    <property type="project" value="InterPro"/>
</dbReference>
<protein>
    <recommendedName>
        <fullName evidence="6">c-Myc-binding protein</fullName>
    </recommendedName>
</protein>
<accession>A0A1Y2FVY1</accession>
<evidence type="ECO:0000256" key="1">
    <source>
        <dbReference type="ARBA" id="ARBA00004123"/>
    </source>
</evidence>